<keyword evidence="1" id="KW-0472">Membrane</keyword>
<keyword evidence="4" id="KW-1185">Reference proteome</keyword>
<dbReference type="OrthoDB" id="10502325at2759"/>
<dbReference type="AlphaFoldDB" id="A0A197JL48"/>
<keyword evidence="1" id="KW-0812">Transmembrane</keyword>
<organism evidence="3 4">
    <name type="scientific">Linnemannia elongata AG-77</name>
    <dbReference type="NCBI Taxonomy" id="1314771"/>
    <lineage>
        <taxon>Eukaryota</taxon>
        <taxon>Fungi</taxon>
        <taxon>Fungi incertae sedis</taxon>
        <taxon>Mucoromycota</taxon>
        <taxon>Mortierellomycotina</taxon>
        <taxon>Mortierellomycetes</taxon>
        <taxon>Mortierellales</taxon>
        <taxon>Mortierellaceae</taxon>
        <taxon>Linnemannia</taxon>
    </lineage>
</organism>
<evidence type="ECO:0008006" key="5">
    <source>
        <dbReference type="Google" id="ProtNLM"/>
    </source>
</evidence>
<sequence length="118" mass="12404">MLAIVITLAVSLSTLPAIQTEPACYYVSDSVGLGCGLCTVIMARLSFLFAVLIAVAALTSSVSALPVEETVAPVEPADMPSSGAYCVCNMHGWSAHCGMCTSDETYRGCHNEWNSYCS</sequence>
<evidence type="ECO:0000256" key="2">
    <source>
        <dbReference type="SAM" id="SignalP"/>
    </source>
</evidence>
<proteinExistence type="predicted"/>
<evidence type="ECO:0000313" key="4">
    <source>
        <dbReference type="Proteomes" id="UP000078512"/>
    </source>
</evidence>
<name>A0A197JL48_9FUNG</name>
<feature type="chain" id="PRO_5008276055" description="CBM1 domain-containing protein" evidence="2">
    <location>
        <begin position="21"/>
        <end position="118"/>
    </location>
</feature>
<feature type="signal peptide" evidence="2">
    <location>
        <begin position="1"/>
        <end position="20"/>
    </location>
</feature>
<reference evidence="3 4" key="1">
    <citation type="submission" date="2016-05" db="EMBL/GenBank/DDBJ databases">
        <title>Genome sequencing reveals origins of a unique bacterial endosymbiosis in the earliest lineages of terrestrial Fungi.</title>
        <authorList>
            <consortium name="DOE Joint Genome Institute"/>
            <person name="Uehling J."/>
            <person name="Gryganskyi A."/>
            <person name="Hameed K."/>
            <person name="Tschaplinski T."/>
            <person name="Misztal P."/>
            <person name="Wu S."/>
            <person name="Desiro A."/>
            <person name="Vande Pol N."/>
            <person name="Du Z.-Y."/>
            <person name="Zienkiewicz A."/>
            <person name="Zienkiewicz K."/>
            <person name="Morin E."/>
            <person name="Tisserant E."/>
            <person name="Splivallo R."/>
            <person name="Hainaut M."/>
            <person name="Henrissat B."/>
            <person name="Ohm R."/>
            <person name="Kuo A."/>
            <person name="Yan J."/>
            <person name="Lipzen A."/>
            <person name="Nolan M."/>
            <person name="Labutti K."/>
            <person name="Barry K."/>
            <person name="Goldstein A."/>
            <person name="Labbe J."/>
            <person name="Schadt C."/>
            <person name="Tuskan G."/>
            <person name="Grigoriev I."/>
            <person name="Martin F."/>
            <person name="Vilgalys R."/>
            <person name="Bonito G."/>
        </authorList>
    </citation>
    <scope>NUCLEOTIDE SEQUENCE [LARGE SCALE GENOMIC DNA]</scope>
    <source>
        <strain evidence="3 4">AG-77</strain>
    </source>
</reference>
<evidence type="ECO:0000256" key="1">
    <source>
        <dbReference type="SAM" id="Phobius"/>
    </source>
</evidence>
<dbReference type="Proteomes" id="UP000078512">
    <property type="component" value="Unassembled WGS sequence"/>
</dbReference>
<accession>A0A197JL48</accession>
<gene>
    <name evidence="3" type="ORF">K457DRAFT_23473</name>
</gene>
<evidence type="ECO:0000313" key="3">
    <source>
        <dbReference type="EMBL" id="OAQ25094.1"/>
    </source>
</evidence>
<keyword evidence="2" id="KW-0732">Signal</keyword>
<keyword evidence="1" id="KW-1133">Transmembrane helix</keyword>
<protein>
    <recommendedName>
        <fullName evidence="5">CBM1 domain-containing protein</fullName>
    </recommendedName>
</protein>
<feature type="transmembrane region" description="Helical" evidence="1">
    <location>
        <begin position="30"/>
        <end position="58"/>
    </location>
</feature>
<dbReference type="EMBL" id="KV442083">
    <property type="protein sequence ID" value="OAQ25094.1"/>
    <property type="molecule type" value="Genomic_DNA"/>
</dbReference>